<dbReference type="InterPro" id="IPR036291">
    <property type="entry name" value="NAD(P)-bd_dom_sf"/>
</dbReference>
<dbReference type="Pfam" id="PF01370">
    <property type="entry name" value="Epimerase"/>
    <property type="match status" value="1"/>
</dbReference>
<evidence type="ECO:0000313" key="2">
    <source>
        <dbReference type="EnsemblMetazoa" id="XP_014252458.1"/>
    </source>
</evidence>
<name>A0A8I6RW56_CIMLE</name>
<organism evidence="2 3">
    <name type="scientific">Cimex lectularius</name>
    <name type="common">Bed bug</name>
    <name type="synonym">Acanthia lectularia</name>
    <dbReference type="NCBI Taxonomy" id="79782"/>
    <lineage>
        <taxon>Eukaryota</taxon>
        <taxon>Metazoa</taxon>
        <taxon>Ecdysozoa</taxon>
        <taxon>Arthropoda</taxon>
        <taxon>Hexapoda</taxon>
        <taxon>Insecta</taxon>
        <taxon>Pterygota</taxon>
        <taxon>Neoptera</taxon>
        <taxon>Paraneoptera</taxon>
        <taxon>Hemiptera</taxon>
        <taxon>Heteroptera</taxon>
        <taxon>Panheteroptera</taxon>
        <taxon>Cimicomorpha</taxon>
        <taxon>Cimicidae</taxon>
        <taxon>Cimex</taxon>
    </lineage>
</organism>
<dbReference type="SUPFAM" id="SSF51735">
    <property type="entry name" value="NAD(P)-binding Rossmann-fold domains"/>
    <property type="match status" value="1"/>
</dbReference>
<dbReference type="RefSeq" id="XP_014252458.1">
    <property type="nucleotide sequence ID" value="XM_014396972.2"/>
</dbReference>
<dbReference type="GeneID" id="106668324"/>
<dbReference type="Gene3D" id="3.40.50.720">
    <property type="entry name" value="NAD(P)-binding Rossmann-like Domain"/>
    <property type="match status" value="1"/>
</dbReference>
<dbReference type="KEGG" id="clec:106668324"/>
<dbReference type="EnsemblMetazoa" id="XM_014396972.2">
    <property type="protein sequence ID" value="XP_014252458.1"/>
    <property type="gene ID" value="LOC106668324"/>
</dbReference>
<keyword evidence="3" id="KW-1185">Reference proteome</keyword>
<protein>
    <recommendedName>
        <fullName evidence="1">NAD-dependent epimerase/dehydratase domain-containing protein</fullName>
    </recommendedName>
</protein>
<dbReference type="PANTHER" id="PTHR43245">
    <property type="entry name" value="BIFUNCTIONAL POLYMYXIN RESISTANCE PROTEIN ARNA"/>
    <property type="match status" value="1"/>
</dbReference>
<proteinExistence type="predicted"/>
<feature type="domain" description="NAD-dependent epimerase/dehydratase" evidence="1">
    <location>
        <begin position="54"/>
        <end position="287"/>
    </location>
</feature>
<dbReference type="AlphaFoldDB" id="A0A8I6RW56"/>
<evidence type="ECO:0000259" key="1">
    <source>
        <dbReference type="Pfam" id="PF01370"/>
    </source>
</evidence>
<dbReference type="Proteomes" id="UP000494040">
    <property type="component" value="Unassembled WGS sequence"/>
</dbReference>
<dbReference type="PANTHER" id="PTHR43245:SF11">
    <property type="entry name" value="LD23561P"/>
    <property type="match status" value="1"/>
</dbReference>
<dbReference type="InterPro" id="IPR050177">
    <property type="entry name" value="Lipid_A_modif_metabolic_enz"/>
</dbReference>
<dbReference type="OrthoDB" id="16464at2759"/>
<accession>A0A8I6RW56</accession>
<sequence>MKKEKSRGTRLGYMRAGYVYPCTETTIRVDQAYQSLSLPVHSPNSTMADREINVLIFGGCGFVGRNLVQYIVENDLAAHVRVVDKVPPQVAWLNKSHQKVFNDYRVEFKSANLINPASCKNAFSDMQFHYVFNCASETKLGQTDPVYEEGVYQVGKNCMTAAASCNAWRYIELSTGQMYSSEKTCHKEDDKVEPWTIIDKYKHKVEEELSEIDLSYNILRPGIIYGIGDKSGLGARIIIAGLYKYLGEKMTLFWSKDLFMNTVHVRDVCRALWHLATIEKDGGIYNLVDEGKTTQGILTEALSEVFSINHDYWGNVASSLCKVDMNTVVDEINDKHLAPWAKLCNQNGVVNTPLSPYIHKEQLHNKHLYLSTDKIKLTGFEVSVPEITADYIKEIVKDYIDMNMFPKSLLS</sequence>
<dbReference type="InterPro" id="IPR001509">
    <property type="entry name" value="Epimerase_deHydtase"/>
</dbReference>
<evidence type="ECO:0000313" key="3">
    <source>
        <dbReference type="Proteomes" id="UP000494040"/>
    </source>
</evidence>
<reference evidence="2" key="1">
    <citation type="submission" date="2022-01" db="UniProtKB">
        <authorList>
            <consortium name="EnsemblMetazoa"/>
        </authorList>
    </citation>
    <scope>IDENTIFICATION</scope>
</reference>
<dbReference type="OMA" id="PQTAWLN"/>